<dbReference type="InterPro" id="IPR054700">
    <property type="entry name" value="MddA"/>
</dbReference>
<organism evidence="14 15">
    <name type="scientific">Humisphaera borealis</name>
    <dbReference type="NCBI Taxonomy" id="2807512"/>
    <lineage>
        <taxon>Bacteria</taxon>
        <taxon>Pseudomonadati</taxon>
        <taxon>Planctomycetota</taxon>
        <taxon>Phycisphaerae</taxon>
        <taxon>Tepidisphaerales</taxon>
        <taxon>Tepidisphaeraceae</taxon>
        <taxon>Humisphaera</taxon>
    </lineage>
</organism>
<evidence type="ECO:0000256" key="13">
    <source>
        <dbReference type="SAM" id="Phobius"/>
    </source>
</evidence>
<dbReference type="KEGG" id="hbs:IPV69_21575"/>
<feature type="transmembrane region" description="Helical" evidence="13">
    <location>
        <begin position="7"/>
        <end position="28"/>
    </location>
</feature>
<gene>
    <name evidence="14" type="ORF">IPV69_21575</name>
</gene>
<keyword evidence="5" id="KW-0489">Methyltransferase</keyword>
<dbReference type="EMBL" id="CP063458">
    <property type="protein sequence ID" value="QOV88790.1"/>
    <property type="molecule type" value="Genomic_DNA"/>
</dbReference>
<evidence type="ECO:0000256" key="3">
    <source>
        <dbReference type="ARBA" id="ARBA00010631"/>
    </source>
</evidence>
<dbReference type="GO" id="GO:0016020">
    <property type="term" value="C:membrane"/>
    <property type="evidence" value="ECO:0007669"/>
    <property type="project" value="UniProtKB-SubCell"/>
</dbReference>
<keyword evidence="15" id="KW-1185">Reference proteome</keyword>
<feature type="transmembrane region" description="Helical" evidence="13">
    <location>
        <begin position="48"/>
        <end position="67"/>
    </location>
</feature>
<name>A0A7M2WWB1_9BACT</name>
<comment type="catalytic activity">
    <reaction evidence="11">
        <text>methanethiol + S-adenosyl-L-methionine = dimethyl sulfide + S-adenosyl-L-homocysteine + H(+)</text>
        <dbReference type="Rhea" id="RHEA:50428"/>
        <dbReference type="ChEBI" id="CHEBI:15378"/>
        <dbReference type="ChEBI" id="CHEBI:16007"/>
        <dbReference type="ChEBI" id="CHEBI:17437"/>
        <dbReference type="ChEBI" id="CHEBI:57856"/>
        <dbReference type="ChEBI" id="CHEBI:59789"/>
        <dbReference type="EC" id="2.1.1.334"/>
    </reaction>
</comment>
<evidence type="ECO:0000256" key="5">
    <source>
        <dbReference type="ARBA" id="ARBA00022603"/>
    </source>
</evidence>
<comment type="subcellular location">
    <subcellularLocation>
        <location evidence="2">Membrane</location>
        <topology evidence="2">Multi-pass membrane protein</topology>
    </subcellularLocation>
</comment>
<evidence type="ECO:0000256" key="7">
    <source>
        <dbReference type="ARBA" id="ARBA00022691"/>
    </source>
</evidence>
<feature type="transmembrane region" description="Helical" evidence="13">
    <location>
        <begin position="118"/>
        <end position="139"/>
    </location>
</feature>
<evidence type="ECO:0000256" key="12">
    <source>
        <dbReference type="SAM" id="MobiDB-lite"/>
    </source>
</evidence>
<proteinExistence type="inferred from homology"/>
<feature type="region of interest" description="Disordered" evidence="12">
    <location>
        <begin position="237"/>
        <end position="259"/>
    </location>
</feature>
<sequence>MKRIAFFVYGVTSHGMFLLVYAALGFFVTGQFLPRTIDGPTGLSGGPAAMVNTLLLLSFGVPHSVMARPGFKAWWTQIIPKPIERSTYVLISNLLVLAMMAFWQPIESVVWHVQSQPLAGLIWSLSAIGWLLVPLSSLLINHFDLLGTRQVWLYMQGKAYSHLPFASPLLYRIVRHPLYVGWLLAFWATPYMTVGHLQFAGILTAYILIAIRFEERDLLDQHGERYAKYRREVPMLIPSGRRPQPNHAAEAPVRHEPAL</sequence>
<evidence type="ECO:0000313" key="14">
    <source>
        <dbReference type="EMBL" id="QOV88790.1"/>
    </source>
</evidence>
<dbReference type="AlphaFoldDB" id="A0A7M2WWB1"/>
<evidence type="ECO:0000256" key="2">
    <source>
        <dbReference type="ARBA" id="ARBA00004141"/>
    </source>
</evidence>
<dbReference type="GO" id="GO:0032259">
    <property type="term" value="P:methylation"/>
    <property type="evidence" value="ECO:0007669"/>
    <property type="project" value="UniProtKB-KW"/>
</dbReference>
<keyword evidence="9 13" id="KW-1133">Transmembrane helix</keyword>
<dbReference type="GO" id="GO:0008168">
    <property type="term" value="F:methyltransferase activity"/>
    <property type="evidence" value="ECO:0007669"/>
    <property type="project" value="UniProtKB-KW"/>
</dbReference>
<dbReference type="Gene3D" id="1.20.120.1630">
    <property type="match status" value="1"/>
</dbReference>
<keyword evidence="7" id="KW-0949">S-adenosyl-L-methionine</keyword>
<accession>A0A7M2WWB1</accession>
<evidence type="ECO:0000256" key="8">
    <source>
        <dbReference type="ARBA" id="ARBA00022692"/>
    </source>
</evidence>
<evidence type="ECO:0000256" key="11">
    <source>
        <dbReference type="ARBA" id="ARBA00048134"/>
    </source>
</evidence>
<evidence type="ECO:0000313" key="15">
    <source>
        <dbReference type="Proteomes" id="UP000593765"/>
    </source>
</evidence>
<dbReference type="Proteomes" id="UP000593765">
    <property type="component" value="Chromosome"/>
</dbReference>
<evidence type="ECO:0000256" key="4">
    <source>
        <dbReference type="ARBA" id="ARBA00012149"/>
    </source>
</evidence>
<comment type="function">
    <text evidence="1">Catalyzes the methylation of methanethiol (MeSH) to yield dimethylsulphide (DMS).</text>
</comment>
<evidence type="ECO:0000256" key="9">
    <source>
        <dbReference type="ARBA" id="ARBA00022989"/>
    </source>
</evidence>
<dbReference type="RefSeq" id="WP_206291796.1">
    <property type="nucleotide sequence ID" value="NZ_CP063458.1"/>
</dbReference>
<feature type="transmembrane region" description="Helical" evidence="13">
    <location>
        <begin position="88"/>
        <end position="106"/>
    </location>
</feature>
<evidence type="ECO:0000256" key="10">
    <source>
        <dbReference type="ARBA" id="ARBA00023136"/>
    </source>
</evidence>
<reference evidence="14 15" key="1">
    <citation type="submission" date="2020-10" db="EMBL/GenBank/DDBJ databases">
        <title>Wide distribution of Phycisphaera-like planctomycetes from WD2101 soil group in peatlands and genome analysis of the first cultivated representative.</title>
        <authorList>
            <person name="Dedysh S.N."/>
            <person name="Beletsky A.V."/>
            <person name="Ivanova A."/>
            <person name="Kulichevskaya I.S."/>
            <person name="Suzina N.E."/>
            <person name="Philippov D.A."/>
            <person name="Rakitin A.L."/>
            <person name="Mardanov A.V."/>
            <person name="Ravin N.V."/>
        </authorList>
    </citation>
    <scope>NUCLEOTIDE SEQUENCE [LARGE SCALE GENOMIC DNA]</scope>
    <source>
        <strain evidence="14 15">M1803</strain>
    </source>
</reference>
<comment type="similarity">
    <text evidence="3">Belongs to the nurim family.</text>
</comment>
<keyword evidence="10 13" id="KW-0472">Membrane</keyword>
<keyword evidence="6" id="KW-0808">Transferase</keyword>
<evidence type="ECO:0000256" key="6">
    <source>
        <dbReference type="ARBA" id="ARBA00022679"/>
    </source>
</evidence>
<keyword evidence="8 13" id="KW-0812">Transmembrane</keyword>
<dbReference type="PANTHER" id="PTHR31040:SF1">
    <property type="entry name" value="NURIM"/>
    <property type="match status" value="1"/>
</dbReference>
<dbReference type="NCBIfam" id="NF045656">
    <property type="entry name" value="MeththiolMtaseMddA"/>
    <property type="match status" value="1"/>
</dbReference>
<protein>
    <recommendedName>
        <fullName evidence="4">methanethiol S-methyltransferase</fullName>
        <ecNumber evidence="4">2.1.1.334</ecNumber>
    </recommendedName>
</protein>
<dbReference type="EC" id="2.1.1.334" evidence="4"/>
<dbReference type="InterPro" id="IPR033580">
    <property type="entry name" value="Nurim-like"/>
</dbReference>
<evidence type="ECO:0000256" key="1">
    <source>
        <dbReference type="ARBA" id="ARBA00002096"/>
    </source>
</evidence>
<dbReference type="PANTHER" id="PTHR31040">
    <property type="entry name" value="NURIM"/>
    <property type="match status" value="1"/>
</dbReference>